<feature type="region of interest" description="Disordered" evidence="1">
    <location>
        <begin position="178"/>
        <end position="198"/>
    </location>
</feature>
<evidence type="ECO:0000313" key="3">
    <source>
        <dbReference type="Proteomes" id="UP001454036"/>
    </source>
</evidence>
<dbReference type="AlphaFoldDB" id="A0AAV3NUV6"/>
<organism evidence="2 3">
    <name type="scientific">Lithospermum erythrorhizon</name>
    <name type="common">Purple gromwell</name>
    <name type="synonym">Lithospermum officinale var. erythrorhizon</name>
    <dbReference type="NCBI Taxonomy" id="34254"/>
    <lineage>
        <taxon>Eukaryota</taxon>
        <taxon>Viridiplantae</taxon>
        <taxon>Streptophyta</taxon>
        <taxon>Embryophyta</taxon>
        <taxon>Tracheophyta</taxon>
        <taxon>Spermatophyta</taxon>
        <taxon>Magnoliopsida</taxon>
        <taxon>eudicotyledons</taxon>
        <taxon>Gunneridae</taxon>
        <taxon>Pentapetalae</taxon>
        <taxon>asterids</taxon>
        <taxon>lamiids</taxon>
        <taxon>Boraginales</taxon>
        <taxon>Boraginaceae</taxon>
        <taxon>Boraginoideae</taxon>
        <taxon>Lithospermeae</taxon>
        <taxon>Lithospermum</taxon>
    </lineage>
</organism>
<evidence type="ECO:0000256" key="1">
    <source>
        <dbReference type="SAM" id="MobiDB-lite"/>
    </source>
</evidence>
<evidence type="ECO:0000313" key="2">
    <source>
        <dbReference type="EMBL" id="GAA0142906.1"/>
    </source>
</evidence>
<protein>
    <recommendedName>
        <fullName evidence="4">Protein FAR1-RELATED SEQUENCE</fullName>
    </recommendedName>
</protein>
<name>A0AAV3NUV6_LITER</name>
<dbReference type="Proteomes" id="UP001454036">
    <property type="component" value="Unassembled WGS sequence"/>
</dbReference>
<evidence type="ECO:0008006" key="4">
    <source>
        <dbReference type="Google" id="ProtNLM"/>
    </source>
</evidence>
<dbReference type="EMBL" id="BAABME010000453">
    <property type="protein sequence ID" value="GAA0142906.1"/>
    <property type="molecule type" value="Genomic_DNA"/>
</dbReference>
<keyword evidence="3" id="KW-1185">Reference proteome</keyword>
<sequence length="198" mass="22516">MENQVIQFDINLSCGRIIDDAQFRNYDHVDIDVDGADEDTIRWPAARDTGDNCFPDGELDLEPYEGMEFETEEAAKAFYNSYARRVGFSTRVNYSRRGRKDGAIIKRLIITSWCPPDQVHCLRSHRQISGPAKTLIDTLQAAGMGPRRIMSALIKEYGCISKVGFTEVDCKNYMRNNRKKESRRHSTPLGLFEANAGK</sequence>
<proteinExistence type="predicted"/>
<gene>
    <name evidence="2" type="ORF">LIER_03703</name>
</gene>
<comment type="caution">
    <text evidence="2">The sequence shown here is derived from an EMBL/GenBank/DDBJ whole genome shotgun (WGS) entry which is preliminary data.</text>
</comment>
<accession>A0AAV3NUV6</accession>
<dbReference type="PANTHER" id="PTHR46328">
    <property type="entry name" value="FAR-RED IMPAIRED RESPONSIVE (FAR1) FAMILY PROTEIN-RELATED"/>
    <property type="match status" value="1"/>
</dbReference>
<dbReference type="PANTHER" id="PTHR46328:SF42">
    <property type="entry name" value="PROTEIN FAR1-RELATED SEQUENCE 5-LIKE ISOFORM X1"/>
    <property type="match status" value="1"/>
</dbReference>
<reference evidence="2 3" key="1">
    <citation type="submission" date="2024-01" db="EMBL/GenBank/DDBJ databases">
        <title>The complete chloroplast genome sequence of Lithospermum erythrorhizon: insights into the phylogenetic relationship among Boraginaceae species and the maternal lineages of purple gromwells.</title>
        <authorList>
            <person name="Okada T."/>
            <person name="Watanabe K."/>
        </authorList>
    </citation>
    <scope>NUCLEOTIDE SEQUENCE [LARGE SCALE GENOMIC DNA]</scope>
</reference>